<keyword evidence="1" id="KW-0001">2Fe-2S</keyword>
<dbReference type="SUPFAM" id="SSF50022">
    <property type="entry name" value="ISP domain"/>
    <property type="match status" value="1"/>
</dbReference>
<dbReference type="AlphaFoldDB" id="A0A0F4GWC5"/>
<keyword evidence="4" id="KW-0408">Iron</keyword>
<dbReference type="InterPro" id="IPR017941">
    <property type="entry name" value="Rieske_2Fe-2S"/>
</dbReference>
<proteinExistence type="predicted"/>
<keyword evidence="5" id="KW-0411">Iron-sulfur</keyword>
<dbReference type="PANTHER" id="PTHR21496">
    <property type="entry name" value="FERREDOXIN-RELATED"/>
    <property type="match status" value="1"/>
</dbReference>
<evidence type="ECO:0000256" key="6">
    <source>
        <dbReference type="ARBA" id="ARBA00023063"/>
    </source>
</evidence>
<organism evidence="9 10">
    <name type="scientific">Zymoseptoria brevis</name>
    <dbReference type="NCBI Taxonomy" id="1047168"/>
    <lineage>
        <taxon>Eukaryota</taxon>
        <taxon>Fungi</taxon>
        <taxon>Dikarya</taxon>
        <taxon>Ascomycota</taxon>
        <taxon>Pezizomycotina</taxon>
        <taxon>Dothideomycetes</taxon>
        <taxon>Dothideomycetidae</taxon>
        <taxon>Mycosphaerellales</taxon>
        <taxon>Mycosphaerellaceae</taxon>
        <taxon>Zymoseptoria</taxon>
    </lineage>
</organism>
<dbReference type="PROSITE" id="PS51296">
    <property type="entry name" value="RIESKE"/>
    <property type="match status" value="1"/>
</dbReference>
<keyword evidence="3" id="KW-0560">Oxidoreductase</keyword>
<dbReference type="InterPro" id="IPR012748">
    <property type="entry name" value="Rieske-like_NirD"/>
</dbReference>
<dbReference type="OrthoDB" id="426882at2759"/>
<evidence type="ECO:0000256" key="1">
    <source>
        <dbReference type="ARBA" id="ARBA00022714"/>
    </source>
</evidence>
<dbReference type="GO" id="GO:0042128">
    <property type="term" value="P:nitrate assimilation"/>
    <property type="evidence" value="ECO:0007669"/>
    <property type="project" value="UniProtKB-KW"/>
</dbReference>
<dbReference type="GO" id="GO:0046872">
    <property type="term" value="F:metal ion binding"/>
    <property type="evidence" value="ECO:0007669"/>
    <property type="project" value="UniProtKB-KW"/>
</dbReference>
<dbReference type="EMBL" id="LAFY01000280">
    <property type="protein sequence ID" value="KJY01539.1"/>
    <property type="molecule type" value="Genomic_DNA"/>
</dbReference>
<comment type="caution">
    <text evidence="9">The sequence shown here is derived from an EMBL/GenBank/DDBJ whole genome shotgun (WGS) entry which is preliminary data.</text>
</comment>
<name>A0A0F4GWC5_9PEZI</name>
<evidence type="ECO:0000313" key="10">
    <source>
        <dbReference type="Proteomes" id="UP000033647"/>
    </source>
</evidence>
<evidence type="ECO:0000256" key="5">
    <source>
        <dbReference type="ARBA" id="ARBA00023014"/>
    </source>
</evidence>
<dbReference type="PANTHER" id="PTHR21496:SF0">
    <property type="entry name" value="RIESKE DOMAIN-CONTAINING PROTEIN"/>
    <property type="match status" value="1"/>
</dbReference>
<gene>
    <name evidence="9" type="ORF">TI39_contig288g00016</name>
</gene>
<reference evidence="9 10" key="1">
    <citation type="submission" date="2015-03" db="EMBL/GenBank/DDBJ databases">
        <title>RNA-seq based gene annotation and comparative genomics of four Zymoseptoria species reveal species-specific pathogenicity related genes and transposable element activity.</title>
        <authorList>
            <person name="Grandaubert J."/>
            <person name="Bhattacharyya A."/>
            <person name="Stukenbrock E.H."/>
        </authorList>
    </citation>
    <scope>NUCLEOTIDE SEQUENCE [LARGE SCALE GENOMIC DNA]</scope>
    <source>
        <strain evidence="9 10">Zb18110</strain>
    </source>
</reference>
<dbReference type="GO" id="GO:0051537">
    <property type="term" value="F:2 iron, 2 sulfur cluster binding"/>
    <property type="evidence" value="ECO:0007669"/>
    <property type="project" value="UniProtKB-KW"/>
</dbReference>
<keyword evidence="6" id="KW-0534">Nitrate assimilation</keyword>
<dbReference type="STRING" id="1047168.A0A0F4GWC5"/>
<keyword evidence="10" id="KW-1185">Reference proteome</keyword>
<dbReference type="Pfam" id="PF13806">
    <property type="entry name" value="Rieske_2"/>
    <property type="match status" value="1"/>
</dbReference>
<evidence type="ECO:0000256" key="7">
    <source>
        <dbReference type="ARBA" id="ARBA00034078"/>
    </source>
</evidence>
<evidence type="ECO:0000259" key="8">
    <source>
        <dbReference type="PROSITE" id="PS51296"/>
    </source>
</evidence>
<dbReference type="Proteomes" id="UP000033647">
    <property type="component" value="Unassembled WGS sequence"/>
</dbReference>
<dbReference type="InterPro" id="IPR036922">
    <property type="entry name" value="Rieske_2Fe-2S_sf"/>
</dbReference>
<evidence type="ECO:0000256" key="2">
    <source>
        <dbReference type="ARBA" id="ARBA00022723"/>
    </source>
</evidence>
<dbReference type="CDD" id="cd03467">
    <property type="entry name" value="Rieske"/>
    <property type="match status" value="1"/>
</dbReference>
<sequence length="178" mass="19317">MDVPSSQPSQCYDLVHLLSMTSSSDWLYAGLFSSIPDLSASTTPTSSTKFLSADSSTPPPCLILSLAASPPAVLTPSAATLAIASEPQLLVFRYRSKVHAIDHSCPHQSYPLSDGSIYDIEDFGIVLSAGIACPKHGWTFDLFTGESDRGGYKLGVWDVEVRGEEVWVRRRPKKKRIG</sequence>
<dbReference type="GO" id="GO:0008942">
    <property type="term" value="F:nitrite reductase [NAD(P)H] activity"/>
    <property type="evidence" value="ECO:0007669"/>
    <property type="project" value="InterPro"/>
</dbReference>
<keyword evidence="2" id="KW-0479">Metal-binding</keyword>
<evidence type="ECO:0000256" key="3">
    <source>
        <dbReference type="ARBA" id="ARBA00023002"/>
    </source>
</evidence>
<accession>A0A0F4GWC5</accession>
<evidence type="ECO:0000256" key="4">
    <source>
        <dbReference type="ARBA" id="ARBA00023004"/>
    </source>
</evidence>
<dbReference type="Gene3D" id="2.102.10.10">
    <property type="entry name" value="Rieske [2Fe-2S] iron-sulphur domain"/>
    <property type="match status" value="1"/>
</dbReference>
<evidence type="ECO:0000313" key="9">
    <source>
        <dbReference type="EMBL" id="KJY01539.1"/>
    </source>
</evidence>
<comment type="cofactor">
    <cofactor evidence="7">
        <name>[2Fe-2S] cluster</name>
        <dbReference type="ChEBI" id="CHEBI:190135"/>
    </cofactor>
</comment>
<protein>
    <submittedName>
        <fullName evidence="9">Rieske domain-containing protein</fullName>
    </submittedName>
</protein>
<feature type="domain" description="Rieske" evidence="8">
    <location>
        <begin position="66"/>
        <end position="168"/>
    </location>
</feature>